<feature type="transmembrane region" description="Helical" evidence="7">
    <location>
        <begin position="175"/>
        <end position="192"/>
    </location>
</feature>
<dbReference type="AlphaFoldDB" id="A0A1G4BT44"/>
<evidence type="ECO:0000256" key="1">
    <source>
        <dbReference type="ARBA" id="ARBA00004127"/>
    </source>
</evidence>
<feature type="compositionally biased region" description="Basic and acidic residues" evidence="8">
    <location>
        <begin position="201"/>
        <end position="212"/>
    </location>
</feature>
<keyword evidence="5 7" id="KW-1133">Transmembrane helix</keyword>
<dbReference type="GO" id="GO:0005774">
    <property type="term" value="C:vacuolar membrane"/>
    <property type="evidence" value="ECO:0007669"/>
    <property type="project" value="UniProtKB-SubCell"/>
</dbReference>
<feature type="transmembrane region" description="Helical" evidence="7">
    <location>
        <begin position="314"/>
        <end position="332"/>
    </location>
</feature>
<evidence type="ECO:0000256" key="8">
    <source>
        <dbReference type="SAM" id="MobiDB-lite"/>
    </source>
</evidence>
<name>A0A1G4BT44_9PEZI</name>
<dbReference type="PANTHER" id="PTHR10981:SF0">
    <property type="entry name" value="BATTENIN"/>
    <property type="match status" value="1"/>
</dbReference>
<keyword evidence="7" id="KW-0926">Vacuole</keyword>
<reference evidence="9 10" key="1">
    <citation type="submission" date="2016-09" db="EMBL/GenBank/DDBJ databases">
        <authorList>
            <person name="Capua I."/>
            <person name="De Benedictis P."/>
            <person name="Joannis T."/>
            <person name="Lombin L.H."/>
            <person name="Cattoli G."/>
        </authorList>
    </citation>
    <scope>NUCLEOTIDE SEQUENCE [LARGE SCALE GENOMIC DNA]</scope>
    <source>
        <strain evidence="9 10">IMI 309357</strain>
    </source>
</reference>
<dbReference type="Pfam" id="PF02487">
    <property type="entry name" value="CLN3"/>
    <property type="match status" value="1"/>
</dbReference>
<evidence type="ECO:0000313" key="10">
    <source>
        <dbReference type="Proteomes" id="UP000176998"/>
    </source>
</evidence>
<dbReference type="PRINTS" id="PR01315">
    <property type="entry name" value="BATTENIN"/>
</dbReference>
<keyword evidence="2" id="KW-0813">Transport</keyword>
<evidence type="ECO:0000256" key="5">
    <source>
        <dbReference type="ARBA" id="ARBA00022989"/>
    </source>
</evidence>
<evidence type="ECO:0000256" key="7">
    <source>
        <dbReference type="RuleBase" id="RU361113"/>
    </source>
</evidence>
<evidence type="ECO:0000313" key="9">
    <source>
        <dbReference type="EMBL" id="OHF04427.1"/>
    </source>
</evidence>
<feature type="transmembrane region" description="Helical" evidence="7">
    <location>
        <begin position="371"/>
        <end position="394"/>
    </location>
</feature>
<dbReference type="STRING" id="1209926.A0A1G4BT44"/>
<dbReference type="GeneID" id="34553447"/>
<feature type="region of interest" description="Disordered" evidence="8">
    <location>
        <begin position="200"/>
        <end position="233"/>
    </location>
</feature>
<sequence length="413" mass="45358">MASRSKTTARTAGTSWSFQEFRTFLALALIGFANTILPSIIHAANYLIIPFPRHIVILIEVAPVLLTKLALPFVIHRIPCRIRPLLVAVVWIIIKRIADDTPPNVPPPLRIATTIIASTASAAMEISCLEMIGHAGLPGLTGWGFGTGAGLLENAVWPFLLTYNAGKLLRSATTYVYYFVALLLVAHFAILPQRLSKRSMKKDGRGKQREDASTEEGQSFLWQDGSRSRSASPYEEGRVFETLCYMVRSEMPPLFLASAAMSLTQYGLARLLDGSAFETFAHFYTTYSTALHLGIWIGRCSFKVLPSRHLRLHLIALSVWTALAFVNAVFLISTYLAFFLVFLIGTAAGSVYMNVLARLMGEGRDTAGRVVSLGFVTAGDAGGIIVGGVMGTVLEMVMCRSLTSSRRWCHKYR</sequence>
<comment type="caution">
    <text evidence="7">Lacks conserved residue(s) required for the propagation of feature annotation.</text>
</comment>
<dbReference type="GO" id="GO:0051453">
    <property type="term" value="P:regulation of intracellular pH"/>
    <property type="evidence" value="ECO:0007669"/>
    <property type="project" value="TreeGrafter"/>
</dbReference>
<proteinExistence type="inferred from homology"/>
<dbReference type="GO" id="GO:0006865">
    <property type="term" value="P:amino acid transport"/>
    <property type="evidence" value="ECO:0007669"/>
    <property type="project" value="UniProtKB-KW"/>
</dbReference>
<protein>
    <recommendedName>
        <fullName evidence="7">Protein BTN</fullName>
    </recommendedName>
</protein>
<dbReference type="GO" id="GO:0012505">
    <property type="term" value="C:endomembrane system"/>
    <property type="evidence" value="ECO:0007669"/>
    <property type="project" value="UniProtKB-SubCell"/>
</dbReference>
<dbReference type="Proteomes" id="UP000176998">
    <property type="component" value="Unassembled WGS sequence"/>
</dbReference>
<dbReference type="EMBL" id="MJBS01000002">
    <property type="protein sequence ID" value="OHF04427.1"/>
    <property type="molecule type" value="Genomic_DNA"/>
</dbReference>
<keyword evidence="3 7" id="KW-0812">Transmembrane</keyword>
<accession>A0A1G4BT44</accession>
<dbReference type="InterPro" id="IPR003492">
    <property type="entry name" value="Battenin_disease_Cln3"/>
</dbReference>
<keyword evidence="10" id="KW-1185">Reference proteome</keyword>
<evidence type="ECO:0000256" key="4">
    <source>
        <dbReference type="ARBA" id="ARBA00022970"/>
    </source>
</evidence>
<gene>
    <name evidence="9" type="ORF">CORC01_00279</name>
</gene>
<dbReference type="PANTHER" id="PTHR10981">
    <property type="entry name" value="BATTENIN"/>
    <property type="match status" value="1"/>
</dbReference>
<evidence type="ECO:0000256" key="3">
    <source>
        <dbReference type="ARBA" id="ARBA00022692"/>
    </source>
</evidence>
<organism evidence="9 10">
    <name type="scientific">Colletotrichum orchidophilum</name>
    <dbReference type="NCBI Taxonomy" id="1209926"/>
    <lineage>
        <taxon>Eukaryota</taxon>
        <taxon>Fungi</taxon>
        <taxon>Dikarya</taxon>
        <taxon>Ascomycota</taxon>
        <taxon>Pezizomycotina</taxon>
        <taxon>Sordariomycetes</taxon>
        <taxon>Hypocreomycetidae</taxon>
        <taxon>Glomerellales</taxon>
        <taxon>Glomerellaceae</taxon>
        <taxon>Colletotrichum</taxon>
    </lineage>
</organism>
<evidence type="ECO:0000256" key="6">
    <source>
        <dbReference type="ARBA" id="ARBA00023136"/>
    </source>
</evidence>
<feature type="transmembrane region" description="Helical" evidence="7">
    <location>
        <begin position="21"/>
        <end position="49"/>
    </location>
</feature>
<dbReference type="OrthoDB" id="4849469at2759"/>
<feature type="transmembrane region" description="Helical" evidence="7">
    <location>
        <begin position="55"/>
        <end position="75"/>
    </location>
</feature>
<comment type="similarity">
    <text evidence="7">Belongs to the battenin family.</text>
</comment>
<evidence type="ECO:0000256" key="2">
    <source>
        <dbReference type="ARBA" id="ARBA00022448"/>
    </source>
</evidence>
<dbReference type="RefSeq" id="XP_022481562.1">
    <property type="nucleotide sequence ID" value="XM_022611937.1"/>
</dbReference>
<comment type="caution">
    <text evidence="9">The sequence shown here is derived from an EMBL/GenBank/DDBJ whole genome shotgun (WGS) entry which is preliminary data.</text>
</comment>
<feature type="transmembrane region" description="Helical" evidence="7">
    <location>
        <begin position="338"/>
        <end position="359"/>
    </location>
</feature>
<keyword evidence="6 7" id="KW-0472">Membrane</keyword>
<keyword evidence="4" id="KW-0029">Amino-acid transport</keyword>
<comment type="subcellular location">
    <subcellularLocation>
        <location evidence="1">Endomembrane system</location>
        <topology evidence="1">Multi-pass membrane protein</topology>
    </subcellularLocation>
    <subcellularLocation>
        <location evidence="7">Vacuole membrane</location>
        <topology evidence="7">Multi-pass membrane protein</topology>
    </subcellularLocation>
</comment>